<evidence type="ECO:0000259" key="9">
    <source>
        <dbReference type="PROSITE" id="PS50850"/>
    </source>
</evidence>
<dbReference type="OMA" id="PWKELQP"/>
<dbReference type="CDD" id="cd17330">
    <property type="entry name" value="MFS_SLC46_TetA_like"/>
    <property type="match status" value="1"/>
</dbReference>
<dbReference type="GO" id="GO:0016020">
    <property type="term" value="C:membrane"/>
    <property type="evidence" value="ECO:0007669"/>
    <property type="project" value="UniProtKB-SubCell"/>
</dbReference>
<feature type="transmembrane region" description="Helical" evidence="8">
    <location>
        <begin position="572"/>
        <end position="599"/>
    </location>
</feature>
<comment type="subcellular location">
    <subcellularLocation>
        <location evidence="1">Membrane</location>
        <topology evidence="1">Multi-pass membrane protein</topology>
    </subcellularLocation>
</comment>
<feature type="transmembrane region" description="Helical" evidence="8">
    <location>
        <begin position="150"/>
        <end position="169"/>
    </location>
</feature>
<dbReference type="InterPro" id="IPR001958">
    <property type="entry name" value="Tet-R_TetA/multi-R_MdtG-like"/>
</dbReference>
<feature type="transmembrane region" description="Helical" evidence="8">
    <location>
        <begin position="611"/>
        <end position="632"/>
    </location>
</feature>
<feature type="transmembrane region" description="Helical" evidence="8">
    <location>
        <begin position="175"/>
        <end position="195"/>
    </location>
</feature>
<dbReference type="VEuPathDB" id="AmoebaDB:DDB_G0282945"/>
<gene>
    <name evidence="10" type="ORF">DDB_G0282945</name>
</gene>
<keyword evidence="5 8" id="KW-0472">Membrane</keyword>
<dbReference type="PhylomeDB" id="Q54RT0"/>
<evidence type="ECO:0000313" key="10">
    <source>
        <dbReference type="EMBL" id="EAL65916.1"/>
    </source>
</evidence>
<name>Q54RT0_DICDI</name>
<protein>
    <recommendedName>
        <fullName evidence="9">Major facilitator superfamily (MFS) profile domain-containing protein</fullName>
    </recommendedName>
</protein>
<dbReference type="dictyBase" id="DDB_G0282945"/>
<feature type="transmembrane region" description="Helical" evidence="8">
    <location>
        <begin position="408"/>
        <end position="426"/>
    </location>
</feature>
<evidence type="ECO:0000256" key="8">
    <source>
        <dbReference type="SAM" id="Phobius"/>
    </source>
</evidence>
<evidence type="ECO:0000256" key="5">
    <source>
        <dbReference type="ARBA" id="ARBA00023136"/>
    </source>
</evidence>
<dbReference type="eggNOG" id="KOG2615">
    <property type="taxonomic scope" value="Eukaryota"/>
</dbReference>
<keyword evidence="2" id="KW-0813">Transport</keyword>
<dbReference type="Proteomes" id="UP000002195">
    <property type="component" value="Unassembled WGS sequence"/>
</dbReference>
<keyword evidence="4 8" id="KW-1133">Transmembrane helix</keyword>
<evidence type="ECO:0000256" key="4">
    <source>
        <dbReference type="ARBA" id="ARBA00022989"/>
    </source>
</evidence>
<dbReference type="HOGENOM" id="CLU_001265_54_6_1"/>
<feature type="region of interest" description="Disordered" evidence="7">
    <location>
        <begin position="35"/>
        <end position="66"/>
    </location>
</feature>
<dbReference type="InterPro" id="IPR011701">
    <property type="entry name" value="MFS"/>
</dbReference>
<feature type="transmembrane region" description="Helical" evidence="8">
    <location>
        <begin position="79"/>
        <end position="104"/>
    </location>
</feature>
<evidence type="ECO:0000256" key="7">
    <source>
        <dbReference type="SAM" id="MobiDB-lite"/>
    </source>
</evidence>
<dbReference type="InterPro" id="IPR036259">
    <property type="entry name" value="MFS_trans_sf"/>
</dbReference>
<proteinExistence type="predicted"/>
<feature type="transmembrane region" description="Helical" evidence="8">
    <location>
        <begin position="535"/>
        <end position="560"/>
    </location>
</feature>
<dbReference type="Gene3D" id="1.20.1250.20">
    <property type="entry name" value="MFS general substrate transporter like domains"/>
    <property type="match status" value="2"/>
</dbReference>
<dbReference type="EMBL" id="AAFI02000049">
    <property type="protein sequence ID" value="EAL65916.1"/>
    <property type="molecule type" value="Genomic_DNA"/>
</dbReference>
<dbReference type="InterPro" id="IPR020846">
    <property type="entry name" value="MFS_dom"/>
</dbReference>
<dbReference type="PaxDb" id="44689-DDB0185276"/>
<dbReference type="KEGG" id="ddi:DDB_G0282945"/>
<dbReference type="AlphaFoldDB" id="Q54RT0"/>
<dbReference type="InParanoid" id="Q54RT0"/>
<comment type="caution">
    <text evidence="10">The sequence shown here is derived from an EMBL/GenBank/DDBJ whole genome shotgun (WGS) entry which is preliminary data.</text>
</comment>
<accession>Q54RT0</accession>
<evidence type="ECO:0000256" key="6">
    <source>
        <dbReference type="SAM" id="Coils"/>
    </source>
</evidence>
<reference evidence="10 11" key="1">
    <citation type="journal article" date="2005" name="Nature">
        <title>The genome of the social amoeba Dictyostelium discoideum.</title>
        <authorList>
            <consortium name="The Dictyostelium discoideum Sequencing Consortium"/>
            <person name="Eichinger L."/>
            <person name="Pachebat J.A."/>
            <person name="Glockner G."/>
            <person name="Rajandream M.A."/>
            <person name="Sucgang R."/>
            <person name="Berriman M."/>
            <person name="Song J."/>
            <person name="Olsen R."/>
            <person name="Szafranski K."/>
            <person name="Xu Q."/>
            <person name="Tunggal B."/>
            <person name="Kummerfeld S."/>
            <person name="Madera M."/>
            <person name="Konfortov B.A."/>
            <person name="Rivero F."/>
            <person name="Bankier A.T."/>
            <person name="Lehmann R."/>
            <person name="Hamlin N."/>
            <person name="Davies R."/>
            <person name="Gaudet P."/>
            <person name="Fey P."/>
            <person name="Pilcher K."/>
            <person name="Chen G."/>
            <person name="Saunders D."/>
            <person name="Sodergren E."/>
            <person name="Davis P."/>
            <person name="Kerhornou A."/>
            <person name="Nie X."/>
            <person name="Hall N."/>
            <person name="Anjard C."/>
            <person name="Hemphill L."/>
            <person name="Bason N."/>
            <person name="Farbrother P."/>
            <person name="Desany B."/>
            <person name="Just E."/>
            <person name="Morio T."/>
            <person name="Rost R."/>
            <person name="Churcher C."/>
            <person name="Cooper J."/>
            <person name="Haydock S."/>
            <person name="van Driessche N."/>
            <person name="Cronin A."/>
            <person name="Goodhead I."/>
            <person name="Muzny D."/>
            <person name="Mourier T."/>
            <person name="Pain A."/>
            <person name="Lu M."/>
            <person name="Harper D."/>
            <person name="Lindsay R."/>
            <person name="Hauser H."/>
            <person name="James K."/>
            <person name="Quiles M."/>
            <person name="Madan Babu M."/>
            <person name="Saito T."/>
            <person name="Buchrieser C."/>
            <person name="Wardroper A."/>
            <person name="Felder M."/>
            <person name="Thangavelu M."/>
            <person name="Johnson D."/>
            <person name="Knights A."/>
            <person name="Loulseged H."/>
            <person name="Mungall K."/>
            <person name="Oliver K."/>
            <person name="Price C."/>
            <person name="Quail M.A."/>
            <person name="Urushihara H."/>
            <person name="Hernandez J."/>
            <person name="Rabbinowitsch E."/>
            <person name="Steffen D."/>
            <person name="Sanders M."/>
            <person name="Ma J."/>
            <person name="Kohara Y."/>
            <person name="Sharp S."/>
            <person name="Simmonds M."/>
            <person name="Spiegler S."/>
            <person name="Tivey A."/>
            <person name="Sugano S."/>
            <person name="White B."/>
            <person name="Walker D."/>
            <person name="Woodward J."/>
            <person name="Winckler T."/>
            <person name="Tanaka Y."/>
            <person name="Shaulsky G."/>
            <person name="Schleicher M."/>
            <person name="Weinstock G."/>
            <person name="Rosenthal A."/>
            <person name="Cox E.C."/>
            <person name="Chisholm R.L."/>
            <person name="Gibbs R."/>
            <person name="Loomis W.F."/>
            <person name="Platzer M."/>
            <person name="Kay R.R."/>
            <person name="Williams J."/>
            <person name="Dear P.H."/>
            <person name="Noegel A.A."/>
            <person name="Barrell B."/>
            <person name="Kuspa A."/>
        </authorList>
    </citation>
    <scope>NUCLEOTIDE SEQUENCE [LARGE SCALE GENOMIC DNA]</scope>
    <source>
        <strain evidence="10 11">AX4</strain>
    </source>
</reference>
<organism evidence="10 11">
    <name type="scientific">Dictyostelium discoideum</name>
    <name type="common">Social amoeba</name>
    <dbReference type="NCBI Taxonomy" id="44689"/>
    <lineage>
        <taxon>Eukaryota</taxon>
        <taxon>Amoebozoa</taxon>
        <taxon>Evosea</taxon>
        <taxon>Eumycetozoa</taxon>
        <taxon>Dictyostelia</taxon>
        <taxon>Dictyosteliales</taxon>
        <taxon>Dictyosteliaceae</taxon>
        <taxon>Dictyostelium</taxon>
    </lineage>
</organism>
<keyword evidence="11" id="KW-1185">Reference proteome</keyword>
<feature type="transmembrane region" description="Helical" evidence="8">
    <location>
        <begin position="459"/>
        <end position="478"/>
    </location>
</feature>
<feature type="domain" description="Major facilitator superfamily (MFS) profile" evidence="9">
    <location>
        <begin position="78"/>
        <end position="637"/>
    </location>
</feature>
<feature type="coiled-coil region" evidence="6">
    <location>
        <begin position="319"/>
        <end position="346"/>
    </location>
</feature>
<evidence type="ECO:0000313" key="11">
    <source>
        <dbReference type="Proteomes" id="UP000002195"/>
    </source>
</evidence>
<dbReference type="RefSeq" id="XP_639271.1">
    <property type="nucleotide sequence ID" value="XM_634179.1"/>
</dbReference>
<feature type="compositionally biased region" description="Acidic residues" evidence="7">
    <location>
        <begin position="43"/>
        <end position="57"/>
    </location>
</feature>
<dbReference type="GO" id="GO:0022857">
    <property type="term" value="F:transmembrane transporter activity"/>
    <property type="evidence" value="ECO:0007669"/>
    <property type="project" value="InterPro"/>
</dbReference>
<dbReference type="PROSITE" id="PS50850">
    <property type="entry name" value="MFS"/>
    <property type="match status" value="1"/>
</dbReference>
<dbReference type="PANTHER" id="PTHR23504">
    <property type="entry name" value="MAJOR FACILITATOR SUPERFAMILY DOMAIN-CONTAINING PROTEIN 10"/>
    <property type="match status" value="1"/>
</dbReference>
<keyword evidence="3 8" id="KW-0812">Transmembrane</keyword>
<dbReference type="PANTHER" id="PTHR23504:SF4">
    <property type="entry name" value="MAJOR FACILITATOR SUPERFAMILY (MFS) PROFILE DOMAIN-CONTAINING PROTEIN"/>
    <property type="match status" value="1"/>
</dbReference>
<feature type="transmembrane region" description="Helical" evidence="8">
    <location>
        <begin position="116"/>
        <end position="138"/>
    </location>
</feature>
<dbReference type="GeneID" id="8623839"/>
<dbReference type="PRINTS" id="PR01035">
    <property type="entry name" value="TCRTETA"/>
</dbReference>
<evidence type="ECO:0000256" key="3">
    <source>
        <dbReference type="ARBA" id="ARBA00022692"/>
    </source>
</evidence>
<evidence type="ECO:0000256" key="2">
    <source>
        <dbReference type="ARBA" id="ARBA00022448"/>
    </source>
</evidence>
<evidence type="ECO:0000256" key="1">
    <source>
        <dbReference type="ARBA" id="ARBA00004141"/>
    </source>
</evidence>
<feature type="transmembrane region" description="Helical" evidence="8">
    <location>
        <begin position="207"/>
        <end position="229"/>
    </location>
</feature>
<dbReference type="Pfam" id="PF07690">
    <property type="entry name" value="MFS_1"/>
    <property type="match status" value="1"/>
</dbReference>
<keyword evidence="6" id="KW-0175">Coiled coil</keyword>
<feature type="transmembrane region" description="Helical" evidence="8">
    <location>
        <begin position="249"/>
        <end position="273"/>
    </location>
</feature>
<sequence length="669" mass="74829">MISINEFSDENEEIGVILPNSVKISENKDDEYKNKLIDKQNESIEEDGDESIELEETDTQKTNKNQLDDTITPLPMMKILAIFIIMLCDAINSLSIFPYVNFLVSSFNLTTDKNKLGYFVGILASSYYIAQLVSSFFWGWFSNYRGRRPSLLLGLIGSMICLTGVGFSRNYPMVVVFRFLSGLLNGNVSIAKTMLGEITDSSNQAKAFSFIGLSWGVGGIIAPLIGGFFSNFCKKHPELLGDGNIFCRFPYLLPNIICVLFSLTGLVLGYVYLQESKTFSYSKIPSSSSTNLKGLSKKKIKSSLQNLIKKTNFLKSNGFKQQIDENENLEENYNNNENKVHDIYVDQEKEDDDNNNNINKEVNIRISSGIDKDMKSIPIILVEEELEEVEEDLNELPRPIGELYKDKPVIYSCLTYAFLGFMFTIFEEVFPNWSPVKRIYDPTTGVTTGGGFGFSSSNIGTVQSSAGIFALIIQLFIFPRVVKSIGLLKAYRLALLIAIPTWVLLPELSRFCITTVVGGASGSSMDDIHVEHPHIFWAILFPVYMFQSFASEITFITIIVMVSNSALPKDMALVNSIGMFLVSISRSFGPTIAGTLLAFSLSHSLPYPLDFHMVFVLLAILTVLLFVASFSLPSSLNYDKQKSNLLERIKNGEISQDILLTQKEKPMIH</sequence>
<dbReference type="SUPFAM" id="SSF103473">
    <property type="entry name" value="MFS general substrate transporter"/>
    <property type="match status" value="1"/>
</dbReference>